<dbReference type="Pfam" id="PF12796">
    <property type="entry name" value="Ank_2"/>
    <property type="match status" value="1"/>
</dbReference>
<accession>A0A1G6DX11</accession>
<evidence type="ECO:0000256" key="2">
    <source>
        <dbReference type="ARBA" id="ARBA00023043"/>
    </source>
</evidence>
<name>A0A1G6DX11_9GAMM</name>
<dbReference type="OrthoDB" id="5918649at2"/>
<dbReference type="RefSeq" id="WP_092593834.1">
    <property type="nucleotide sequence ID" value="NZ_FMXN01000013.1"/>
</dbReference>
<feature type="signal peptide" evidence="4">
    <location>
        <begin position="1"/>
        <end position="23"/>
    </location>
</feature>
<gene>
    <name evidence="5" type="ORF">SAMN02927930_01922</name>
</gene>
<dbReference type="InterPro" id="IPR050745">
    <property type="entry name" value="Multifunctional_regulatory"/>
</dbReference>
<evidence type="ECO:0000256" key="1">
    <source>
        <dbReference type="ARBA" id="ARBA00022737"/>
    </source>
</evidence>
<evidence type="ECO:0000313" key="6">
    <source>
        <dbReference type="Proteomes" id="UP000199626"/>
    </source>
</evidence>
<evidence type="ECO:0000313" key="5">
    <source>
        <dbReference type="EMBL" id="SDB49305.1"/>
    </source>
</evidence>
<dbReference type="PROSITE" id="PS50088">
    <property type="entry name" value="ANK_REPEAT"/>
    <property type="match status" value="2"/>
</dbReference>
<dbReference type="Proteomes" id="UP000199626">
    <property type="component" value="Unassembled WGS sequence"/>
</dbReference>
<dbReference type="SUPFAM" id="SSF48403">
    <property type="entry name" value="Ankyrin repeat"/>
    <property type="match status" value="1"/>
</dbReference>
<feature type="chain" id="PRO_5011608543" evidence="4">
    <location>
        <begin position="24"/>
        <end position="242"/>
    </location>
</feature>
<dbReference type="InterPro" id="IPR036770">
    <property type="entry name" value="Ankyrin_rpt-contain_sf"/>
</dbReference>
<keyword evidence="1" id="KW-0677">Repeat</keyword>
<evidence type="ECO:0000256" key="4">
    <source>
        <dbReference type="SAM" id="SignalP"/>
    </source>
</evidence>
<dbReference type="SMART" id="SM00248">
    <property type="entry name" value="ANK"/>
    <property type="match status" value="4"/>
</dbReference>
<dbReference type="PANTHER" id="PTHR24189">
    <property type="entry name" value="MYOTROPHIN"/>
    <property type="match status" value="1"/>
</dbReference>
<organism evidence="5 6">
    <name type="scientific">Pseudidiomarina indica</name>
    <dbReference type="NCBI Taxonomy" id="1159017"/>
    <lineage>
        <taxon>Bacteria</taxon>
        <taxon>Pseudomonadati</taxon>
        <taxon>Pseudomonadota</taxon>
        <taxon>Gammaproteobacteria</taxon>
        <taxon>Alteromonadales</taxon>
        <taxon>Idiomarinaceae</taxon>
        <taxon>Pseudidiomarina</taxon>
    </lineage>
</organism>
<dbReference type="EMBL" id="FMXN01000013">
    <property type="protein sequence ID" value="SDB49305.1"/>
    <property type="molecule type" value="Genomic_DNA"/>
</dbReference>
<keyword evidence="4" id="KW-0732">Signal</keyword>
<sequence>MNYTHLKVLLVALLIVSCGVESVAPSENKAFSYIKSSDLGSLKKYVLDGGNPNLVDENGNSLLLLAIMNNDLRIFKFLLENGATFNFRNEQGNPRERLVVMEQAAISENEGFLQILLEIGADPNTLDSYLKYGVLFQAVVATKPSNVKLLVSYGADINAVGPNGKTPIHSAIAIKNFEIANYLLDNGADLTIKDKWGNSPVDTLKMFGDAGIKLNSDHYEWYLKFLHKLDIDPQTIAKTRHN</sequence>
<dbReference type="AlphaFoldDB" id="A0A1G6DX11"/>
<dbReference type="InterPro" id="IPR002110">
    <property type="entry name" value="Ankyrin_rpt"/>
</dbReference>
<dbReference type="PROSITE" id="PS51257">
    <property type="entry name" value="PROKAR_LIPOPROTEIN"/>
    <property type="match status" value="1"/>
</dbReference>
<dbReference type="PROSITE" id="PS50297">
    <property type="entry name" value="ANK_REP_REGION"/>
    <property type="match status" value="2"/>
</dbReference>
<feature type="repeat" description="ANK" evidence="3">
    <location>
        <begin position="58"/>
        <end position="90"/>
    </location>
</feature>
<dbReference type="STRING" id="1159017.SAMN02927930_01922"/>
<keyword evidence="6" id="KW-1185">Reference proteome</keyword>
<evidence type="ECO:0000256" key="3">
    <source>
        <dbReference type="PROSITE-ProRule" id="PRU00023"/>
    </source>
</evidence>
<dbReference type="Gene3D" id="1.25.40.20">
    <property type="entry name" value="Ankyrin repeat-containing domain"/>
    <property type="match status" value="1"/>
</dbReference>
<dbReference type="Pfam" id="PF13606">
    <property type="entry name" value="Ank_3"/>
    <property type="match status" value="1"/>
</dbReference>
<reference evidence="6" key="1">
    <citation type="submission" date="2016-10" db="EMBL/GenBank/DDBJ databases">
        <authorList>
            <person name="Varghese N."/>
            <person name="Submissions S."/>
        </authorList>
    </citation>
    <scope>NUCLEOTIDE SEQUENCE [LARGE SCALE GENOMIC DNA]</scope>
    <source>
        <strain evidence="6">CGMCC 1.10824</strain>
    </source>
</reference>
<feature type="repeat" description="ANK" evidence="3">
    <location>
        <begin position="163"/>
        <end position="195"/>
    </location>
</feature>
<keyword evidence="2 3" id="KW-0040">ANK repeat</keyword>
<proteinExistence type="predicted"/>
<protein>
    <submittedName>
        <fullName evidence="5">Ankyrin repeat</fullName>
    </submittedName>
</protein>